<evidence type="ECO:0000259" key="2">
    <source>
        <dbReference type="Pfam" id="PF07969"/>
    </source>
</evidence>
<protein>
    <submittedName>
        <fullName evidence="3">Amidohydrolase</fullName>
    </submittedName>
</protein>
<dbReference type="Gene3D" id="2.30.40.10">
    <property type="entry name" value="Urease, subunit C, domain 1"/>
    <property type="match status" value="1"/>
</dbReference>
<name>A0A5N8XJ81_9ACTN</name>
<feature type="compositionally biased region" description="Basic residues" evidence="1">
    <location>
        <begin position="26"/>
        <end position="53"/>
    </location>
</feature>
<dbReference type="SUPFAM" id="SSF51338">
    <property type="entry name" value="Composite domain of metallo-dependent hydrolases"/>
    <property type="match status" value="1"/>
</dbReference>
<dbReference type="OrthoDB" id="3173428at2"/>
<dbReference type="Gene3D" id="3.20.20.140">
    <property type="entry name" value="Metal-dependent hydrolases"/>
    <property type="match status" value="1"/>
</dbReference>
<comment type="caution">
    <text evidence="3">The sequence shown here is derived from an EMBL/GenBank/DDBJ whole genome shotgun (WGS) entry which is preliminary data.</text>
</comment>
<dbReference type="Proteomes" id="UP000400924">
    <property type="component" value="Unassembled WGS sequence"/>
</dbReference>
<reference evidence="3 4" key="1">
    <citation type="submission" date="2019-07" db="EMBL/GenBank/DDBJ databases">
        <title>New species of Amycolatopsis and Streptomyces.</title>
        <authorList>
            <person name="Duangmal K."/>
            <person name="Teo W.F.A."/>
            <person name="Lipun K."/>
        </authorList>
    </citation>
    <scope>NUCLEOTIDE SEQUENCE [LARGE SCALE GENOMIC DNA]</scope>
    <source>
        <strain evidence="3 4">NBRC 106415</strain>
    </source>
</reference>
<dbReference type="InterPro" id="IPR033932">
    <property type="entry name" value="YtcJ-like"/>
</dbReference>
<dbReference type="AlphaFoldDB" id="A0A5N8XJ81"/>
<dbReference type="PANTHER" id="PTHR22642:SF2">
    <property type="entry name" value="PROTEIN LONG AFTER FAR-RED 3"/>
    <property type="match status" value="1"/>
</dbReference>
<dbReference type="InterPro" id="IPR013108">
    <property type="entry name" value="Amidohydro_3"/>
</dbReference>
<proteinExistence type="predicted"/>
<dbReference type="PANTHER" id="PTHR22642">
    <property type="entry name" value="IMIDAZOLONEPROPIONASE"/>
    <property type="match status" value="1"/>
</dbReference>
<feature type="domain" description="Amidohydrolase 3" evidence="2">
    <location>
        <begin position="132"/>
        <end position="628"/>
    </location>
</feature>
<dbReference type="SUPFAM" id="SSF51556">
    <property type="entry name" value="Metallo-dependent hydrolases"/>
    <property type="match status" value="1"/>
</dbReference>
<keyword evidence="4" id="KW-1185">Reference proteome</keyword>
<keyword evidence="3" id="KW-0378">Hydrolase</keyword>
<dbReference type="Gene3D" id="3.10.310.70">
    <property type="match status" value="1"/>
</dbReference>
<dbReference type="CDD" id="cd01300">
    <property type="entry name" value="YtcJ_like"/>
    <property type="match status" value="1"/>
</dbReference>
<dbReference type="Pfam" id="PF07969">
    <property type="entry name" value="Amidohydro_3"/>
    <property type="match status" value="1"/>
</dbReference>
<dbReference type="InterPro" id="IPR032466">
    <property type="entry name" value="Metal_Hydrolase"/>
</dbReference>
<dbReference type="GO" id="GO:0016810">
    <property type="term" value="F:hydrolase activity, acting on carbon-nitrogen (but not peptide) bonds"/>
    <property type="evidence" value="ECO:0007669"/>
    <property type="project" value="InterPro"/>
</dbReference>
<dbReference type="EMBL" id="VJZC01000145">
    <property type="protein sequence ID" value="MPY59522.1"/>
    <property type="molecule type" value="Genomic_DNA"/>
</dbReference>
<evidence type="ECO:0000313" key="4">
    <source>
        <dbReference type="Proteomes" id="UP000400924"/>
    </source>
</evidence>
<gene>
    <name evidence="3" type="ORF">FNH08_20835</name>
</gene>
<dbReference type="InterPro" id="IPR011059">
    <property type="entry name" value="Metal-dep_hydrolase_composite"/>
</dbReference>
<feature type="region of interest" description="Disordered" evidence="1">
    <location>
        <begin position="1"/>
        <end position="86"/>
    </location>
</feature>
<sequence length="631" mass="68995">MEARADTLVRRRRSAGPSGRLDARRARPKRAAGRHAGRRRPVPRPQRHRRRPPHLRERGRLHQAAALRDDRRDRTTRRPPGRGGRVNLAFVNGRRYVTGAGTRPGGVAVRDGRIVAVGADTDVVAAAGTGAEIVDARGGLISPSFGDAHLHPAMGGLQLGQCHLDRCTSAEECLDTIAAFAAEHPGEAWILGGGWSMEHFPGGTPHRSLLDRVVSDRPVFLRNRDHHGAWVNSRALELADIGATTADPLDGRIERDPDGSPAGTLHEGAAHLVTKVAPPPTRQSLLQGLLRGQAHCLAQGITQWQDALLRVMGPGLDAMDVYLDALADDALQARVTGALWWDRDRDRDQIADLVARRGRARGHDDLFRADAVKIMLDGVAENFTASLSRPYRDRCGHETGNRGLGFIDRDLLKDIVATVDARGFQAHFHAIGDQAVTDALDAVAHARRANGDSGIRHHIAHLQIVRDEDVPRFGTLGVIANIQPLWARFEPQMTELTIPFLDPALADRQYPFLDLYDAGAVLAGGSDWPVSSANPLEGMHVAVNRTPEHSPPGTEPFIPRQRLPLVVAWDAYTRQVAYLNGREQRTGRLEPGYLADLVLLDRDPFLGPRHEIADTAVVGTWLGGQCVYRRG</sequence>
<evidence type="ECO:0000256" key="1">
    <source>
        <dbReference type="SAM" id="MobiDB-lite"/>
    </source>
</evidence>
<organism evidence="3 4">
    <name type="scientific">Streptomyces spongiae</name>
    <dbReference type="NCBI Taxonomy" id="565072"/>
    <lineage>
        <taxon>Bacteria</taxon>
        <taxon>Bacillati</taxon>
        <taxon>Actinomycetota</taxon>
        <taxon>Actinomycetes</taxon>
        <taxon>Kitasatosporales</taxon>
        <taxon>Streptomycetaceae</taxon>
        <taxon>Streptomyces</taxon>
    </lineage>
</organism>
<accession>A0A5N8XJ81</accession>
<evidence type="ECO:0000313" key="3">
    <source>
        <dbReference type="EMBL" id="MPY59522.1"/>
    </source>
</evidence>